<evidence type="ECO:0000313" key="3">
    <source>
        <dbReference type="Proteomes" id="UP001230156"/>
    </source>
</evidence>
<proteinExistence type="predicted"/>
<reference evidence="3" key="1">
    <citation type="submission" date="2023-08" db="EMBL/GenBank/DDBJ databases">
        <title>Rhodospirillaceae gen. nov., a novel taxon isolated from the Yangtze River Yuezi River estuary sludge.</title>
        <authorList>
            <person name="Ruan L."/>
        </authorList>
    </citation>
    <scope>NUCLEOTIDE SEQUENCE [LARGE SCALE GENOMIC DNA]</scope>
    <source>
        <strain evidence="3">R-7</strain>
    </source>
</reference>
<accession>A0ABU0YNQ0</accession>
<dbReference type="InterPro" id="IPR011008">
    <property type="entry name" value="Dimeric_a/b-barrel"/>
</dbReference>
<gene>
    <name evidence="2" type="ORF">Q8A70_16755</name>
</gene>
<dbReference type="SUPFAM" id="SSF54909">
    <property type="entry name" value="Dimeric alpha+beta barrel"/>
    <property type="match status" value="1"/>
</dbReference>
<dbReference type="Pfam" id="PF07045">
    <property type="entry name" value="DUF1330"/>
    <property type="match status" value="1"/>
</dbReference>
<dbReference type="Gene3D" id="3.30.70.100">
    <property type="match status" value="1"/>
</dbReference>
<dbReference type="InterPro" id="IPR010753">
    <property type="entry name" value="DUF1330"/>
</dbReference>
<sequence>MAAYIIVQENLHGDQAPFEEYRKQVIGTFEPYGGKFLARGGKVSVLEGEWPYDRSVILEFPSREKAEAWYHSPEYQRILPLRMRCMSSNFVIIDGV</sequence>
<feature type="domain" description="DUF1330" evidence="1">
    <location>
        <begin position="3"/>
        <end position="96"/>
    </location>
</feature>
<protein>
    <submittedName>
        <fullName evidence="2">DUF1330 domain-containing protein</fullName>
    </submittedName>
</protein>
<evidence type="ECO:0000259" key="1">
    <source>
        <dbReference type="Pfam" id="PF07045"/>
    </source>
</evidence>
<comment type="caution">
    <text evidence="2">The sequence shown here is derived from an EMBL/GenBank/DDBJ whole genome shotgun (WGS) entry which is preliminary data.</text>
</comment>
<dbReference type="PANTHER" id="PTHR41521:SF4">
    <property type="entry name" value="BLR0684 PROTEIN"/>
    <property type="match status" value="1"/>
</dbReference>
<dbReference type="PANTHER" id="PTHR41521">
    <property type="match status" value="1"/>
</dbReference>
<organism evidence="2 3">
    <name type="scientific">Dongia sedimenti</name>
    <dbReference type="NCBI Taxonomy" id="3064282"/>
    <lineage>
        <taxon>Bacteria</taxon>
        <taxon>Pseudomonadati</taxon>
        <taxon>Pseudomonadota</taxon>
        <taxon>Alphaproteobacteria</taxon>
        <taxon>Rhodospirillales</taxon>
        <taxon>Dongiaceae</taxon>
        <taxon>Dongia</taxon>
    </lineage>
</organism>
<dbReference type="EMBL" id="JAUYVI010000005">
    <property type="protein sequence ID" value="MDQ7249340.1"/>
    <property type="molecule type" value="Genomic_DNA"/>
</dbReference>
<dbReference type="RefSeq" id="WP_379957217.1">
    <property type="nucleotide sequence ID" value="NZ_JAUYVI010000005.1"/>
</dbReference>
<dbReference type="Proteomes" id="UP001230156">
    <property type="component" value="Unassembled WGS sequence"/>
</dbReference>
<evidence type="ECO:0000313" key="2">
    <source>
        <dbReference type="EMBL" id="MDQ7249340.1"/>
    </source>
</evidence>
<keyword evidence="3" id="KW-1185">Reference proteome</keyword>
<name>A0ABU0YNQ0_9PROT</name>